<proteinExistence type="predicted"/>
<feature type="transmembrane region" description="Helical" evidence="5">
    <location>
        <begin position="303"/>
        <end position="323"/>
    </location>
</feature>
<evidence type="ECO:0000256" key="5">
    <source>
        <dbReference type="SAM" id="Phobius"/>
    </source>
</evidence>
<keyword evidence="4 5" id="KW-0472">Membrane</keyword>
<feature type="transmembrane region" description="Helical" evidence="5">
    <location>
        <begin position="193"/>
        <end position="216"/>
    </location>
</feature>
<feature type="non-terminal residue" evidence="7">
    <location>
        <position position="497"/>
    </location>
</feature>
<evidence type="ECO:0000313" key="7">
    <source>
        <dbReference type="EMBL" id="MBY6142316.1"/>
    </source>
</evidence>
<feature type="domain" description="ABC transmembrane type-1" evidence="6">
    <location>
        <begin position="165"/>
        <end position="444"/>
    </location>
</feature>
<protein>
    <recommendedName>
        <fullName evidence="6">ABC transmembrane type-1 domain-containing protein</fullName>
    </recommendedName>
</protein>
<comment type="caution">
    <text evidence="7">The sequence shown here is derived from an EMBL/GenBank/DDBJ whole genome shotgun (WGS) entry which is preliminary data.</text>
</comment>
<dbReference type="InterPro" id="IPR011527">
    <property type="entry name" value="ABC1_TM_dom"/>
</dbReference>
<feature type="transmembrane region" description="Helical" evidence="5">
    <location>
        <begin position="165"/>
        <end position="187"/>
    </location>
</feature>
<keyword evidence="2 5" id="KW-0812">Transmembrane</keyword>
<dbReference type="Gene3D" id="1.20.1560.10">
    <property type="entry name" value="ABC transporter type 1, transmembrane domain"/>
    <property type="match status" value="1"/>
</dbReference>
<reference evidence="7 8" key="1">
    <citation type="submission" date="2021-06" db="EMBL/GenBank/DDBJ databases">
        <title>50 bacteria genomes isolated from Dapeng, Shenzhen, China.</title>
        <authorList>
            <person name="Zheng W."/>
            <person name="Yu S."/>
            <person name="Huang Y."/>
        </authorList>
    </citation>
    <scope>NUCLEOTIDE SEQUENCE [LARGE SCALE GENOMIC DNA]</scope>
    <source>
        <strain evidence="7 8">DP1N14-2</strain>
    </source>
</reference>
<sequence length="497" mass="52677">MNTLNTSPDIRQAERVWDVRKKLPASLQKAAEPSDSAAAAQAEAVLGLLLETAGWDADPVRIRAALPHARQAFDGWDLCDALVALRIPYVQSGAGGAGTEGQSGLGLLVAGNGRFRLAGGPFEHTGVQSGEVLISIVPASVSGRRPAAGSAAALLQGLRAHIWSLLFASLVINLAGLLTPVFVILVYNRAIPAGTAGVIFVLAAGLLLAFATEIAIRRIRSRTLVRLAAQLEHRLSLALLNKLMVFPLDSLMGAPVEQQRARLKQFEAVREALVGPLVQVGLDIPFAVVFGAALFFIAPPVGLIALAAALVQAGFLIGCAPHLRRLERLSNDSARDLRKVSETVVNERLHLRRLHAQAPWRQQFSRRLLLALDDVMRQQYMIELSAHVSQSIILIAGVSGGMLATGMAIQGDLTVGGFVAILVVIWRFLAPVQSLGRAAGQALAARQSLQDIDSVLALPEENRRGVAPRRGAAAAPPVVVELASLRMPGSSDLLLAG</sequence>
<keyword evidence="3 5" id="KW-1133">Transmembrane helix</keyword>
<evidence type="ECO:0000256" key="2">
    <source>
        <dbReference type="ARBA" id="ARBA00022692"/>
    </source>
</evidence>
<feature type="transmembrane region" description="Helical" evidence="5">
    <location>
        <begin position="386"/>
        <end position="407"/>
    </location>
</feature>
<keyword evidence="8" id="KW-1185">Reference proteome</keyword>
<gene>
    <name evidence="7" type="ORF">KUV26_23070</name>
</gene>
<accession>A0ABS7NN00</accession>
<evidence type="ECO:0000313" key="8">
    <source>
        <dbReference type="Proteomes" id="UP000766629"/>
    </source>
</evidence>
<dbReference type="PROSITE" id="PS50929">
    <property type="entry name" value="ABC_TM1F"/>
    <property type="match status" value="1"/>
</dbReference>
<dbReference type="InterPro" id="IPR036640">
    <property type="entry name" value="ABC1_TM_sf"/>
</dbReference>
<dbReference type="Proteomes" id="UP000766629">
    <property type="component" value="Unassembled WGS sequence"/>
</dbReference>
<dbReference type="EMBL" id="JAHVJA010000027">
    <property type="protein sequence ID" value="MBY6142316.1"/>
    <property type="molecule type" value="Genomic_DNA"/>
</dbReference>
<feature type="transmembrane region" description="Helical" evidence="5">
    <location>
        <begin position="272"/>
        <end position="297"/>
    </location>
</feature>
<dbReference type="Pfam" id="PF00664">
    <property type="entry name" value="ABC_membrane"/>
    <property type="match status" value="1"/>
</dbReference>
<dbReference type="RefSeq" id="WP_222510218.1">
    <property type="nucleotide sequence ID" value="NZ_JAHVJA010000027.1"/>
</dbReference>
<feature type="transmembrane region" description="Helical" evidence="5">
    <location>
        <begin position="413"/>
        <end position="430"/>
    </location>
</feature>
<comment type="subcellular location">
    <subcellularLocation>
        <location evidence="1">Cell membrane</location>
        <topology evidence="1">Multi-pass membrane protein</topology>
    </subcellularLocation>
</comment>
<name>A0ABS7NN00_9RHOB</name>
<evidence type="ECO:0000256" key="3">
    <source>
        <dbReference type="ARBA" id="ARBA00022989"/>
    </source>
</evidence>
<organism evidence="7 8">
    <name type="scientific">Leisingera daeponensis</name>
    <dbReference type="NCBI Taxonomy" id="405746"/>
    <lineage>
        <taxon>Bacteria</taxon>
        <taxon>Pseudomonadati</taxon>
        <taxon>Pseudomonadota</taxon>
        <taxon>Alphaproteobacteria</taxon>
        <taxon>Rhodobacterales</taxon>
        <taxon>Roseobacteraceae</taxon>
        <taxon>Leisingera</taxon>
    </lineage>
</organism>
<evidence type="ECO:0000256" key="1">
    <source>
        <dbReference type="ARBA" id="ARBA00004651"/>
    </source>
</evidence>
<dbReference type="SUPFAM" id="SSF90123">
    <property type="entry name" value="ABC transporter transmembrane region"/>
    <property type="match status" value="1"/>
</dbReference>
<evidence type="ECO:0000256" key="4">
    <source>
        <dbReference type="ARBA" id="ARBA00023136"/>
    </source>
</evidence>
<evidence type="ECO:0000259" key="6">
    <source>
        <dbReference type="PROSITE" id="PS50929"/>
    </source>
</evidence>